<evidence type="ECO:0000313" key="2">
    <source>
        <dbReference type="Proteomes" id="UP001162001"/>
    </source>
</evidence>
<evidence type="ECO:0000313" key="1">
    <source>
        <dbReference type="EMBL" id="QKF94804.1"/>
    </source>
</evidence>
<gene>
    <name evidence="1" type="ORF">Fadolivirus_1_1346</name>
</gene>
<organism evidence="1 2">
    <name type="scientific">Fadolivirus FV1/VV64</name>
    <dbReference type="NCBI Taxonomy" id="3070911"/>
    <lineage>
        <taxon>Viruses</taxon>
        <taxon>Varidnaviria</taxon>
        <taxon>Bamfordvirae</taxon>
        <taxon>Nucleocytoviricota</taxon>
        <taxon>Megaviricetes</taxon>
        <taxon>Imitervirales</taxon>
        <taxon>Mimiviridae</taxon>
        <taxon>Klosneuvirinae</taxon>
        <taxon>Fadolivirus</taxon>
        <taxon>Fadolivirus algeromassiliense</taxon>
    </lineage>
</organism>
<dbReference type="Proteomes" id="UP001162001">
    <property type="component" value="Segment"/>
</dbReference>
<reference evidence="1 2" key="1">
    <citation type="submission" date="2020-04" db="EMBL/GenBank/DDBJ databases">
        <title>Advantages and limits of metagenomic assembly and binning of a giant virus.</title>
        <authorList>
            <person name="Schulz F."/>
            <person name="Andreani J."/>
            <person name="Francis R."/>
            <person name="Boudjemaa H."/>
            <person name="Bou Khalil J.Y."/>
            <person name="Lee J."/>
            <person name="La Scola B."/>
            <person name="Woyke T."/>
        </authorList>
    </citation>
    <scope>NUCLEOTIDE SEQUENCE [LARGE SCALE GENOMIC DNA]</scope>
    <source>
        <strain evidence="1 2">FV1/VV64</strain>
    </source>
</reference>
<sequence length="392" mass="45741">MFAKTNIVIFAAGGGNDVFSSIGYIKAHISKYKFDRIAIVSVLGLTPFHSNEPIKENYRNVEQPLIKPTKELHRYLPFHTPKEIYCMEKLIPELLEEFTPYVKNYVSMSPKYSAYEQSHNLRKLFNEWEMHPSDTLLNIVDFGGDILTNGLQSSIISPELDAYTLAVVQNLSEYTNKISVCFPGVDGELPKKYLSDCCENSLKQSINLNQWYDILNKIYDKLKDARQGNTIPNMIRVLDRLQNNNYNIECELHKKWVIGKKVYSHQTFIDIDIKLQENVHVFDMISYNPFVTVFNSTEYDLVKVIDHINKIYEMQEITDDTFQSSDFHLQYLRKDLDGKWTNRDILYNNTDNVNDNKQSVMFVNTIPYVIQKDKEKIVRDIESLKTFDLLYG</sequence>
<proteinExistence type="predicted"/>
<name>A0A7D3QW35_9VIRU</name>
<protein>
    <submittedName>
        <fullName evidence="1">DUF1152 protein</fullName>
    </submittedName>
</protein>
<accession>A0A7D3QW35</accession>
<dbReference type="Pfam" id="PF06626">
    <property type="entry name" value="DUF1152"/>
    <property type="match status" value="1"/>
</dbReference>
<dbReference type="InterPro" id="IPR010581">
    <property type="entry name" value="DUF1152"/>
</dbReference>
<dbReference type="EMBL" id="MT418680">
    <property type="protein sequence ID" value="QKF94804.1"/>
    <property type="molecule type" value="Genomic_DNA"/>
</dbReference>
<keyword evidence="2" id="KW-1185">Reference proteome</keyword>